<feature type="compositionally biased region" description="Pro residues" evidence="1">
    <location>
        <begin position="255"/>
        <end position="287"/>
    </location>
</feature>
<feature type="region of interest" description="Disordered" evidence="1">
    <location>
        <begin position="76"/>
        <end position="125"/>
    </location>
</feature>
<feature type="region of interest" description="Disordered" evidence="1">
    <location>
        <begin position="208"/>
        <end position="228"/>
    </location>
</feature>
<feature type="region of interest" description="Disordered" evidence="1">
    <location>
        <begin position="252"/>
        <end position="346"/>
    </location>
</feature>
<keyword evidence="3" id="KW-1185">Reference proteome</keyword>
<evidence type="ECO:0000313" key="3">
    <source>
        <dbReference type="Proteomes" id="UP001526426"/>
    </source>
</evidence>
<feature type="compositionally biased region" description="Low complexity" evidence="1">
    <location>
        <begin position="288"/>
        <end position="312"/>
    </location>
</feature>
<protein>
    <recommendedName>
        <fullName evidence="4">Type II secretion system protein GspC N-terminal domain-containing protein</fullName>
    </recommendedName>
</protein>
<gene>
    <name evidence="2" type="ORF">K4A83_02280</name>
</gene>
<accession>A0ABT3L0U1</accession>
<feature type="compositionally biased region" description="Polar residues" evidence="1">
    <location>
        <begin position="76"/>
        <end position="87"/>
    </location>
</feature>
<comment type="caution">
    <text evidence="2">The sequence shown here is derived from an EMBL/GenBank/DDBJ whole genome shotgun (WGS) entry which is preliminary data.</text>
</comment>
<feature type="compositionally biased region" description="Low complexity" evidence="1">
    <location>
        <begin position="88"/>
        <end position="105"/>
    </location>
</feature>
<dbReference type="RefSeq" id="WP_265262764.1">
    <property type="nucleotide sequence ID" value="NZ_JAIHOM010000007.1"/>
</dbReference>
<feature type="region of interest" description="Disordered" evidence="1">
    <location>
        <begin position="1"/>
        <end position="25"/>
    </location>
</feature>
<dbReference type="Proteomes" id="UP001526426">
    <property type="component" value="Unassembled WGS sequence"/>
</dbReference>
<proteinExistence type="predicted"/>
<evidence type="ECO:0000256" key="1">
    <source>
        <dbReference type="SAM" id="MobiDB-lite"/>
    </source>
</evidence>
<dbReference type="EMBL" id="JAIHOM010000007">
    <property type="protein sequence ID" value="MCW6035100.1"/>
    <property type="molecule type" value="Genomic_DNA"/>
</dbReference>
<reference evidence="2 3" key="1">
    <citation type="submission" date="2021-08" db="EMBL/GenBank/DDBJ databases">
        <title>Draft genome sequence of Spirulina subsalsa with high tolerance to salinity and hype-accumulation of phycocyanin.</title>
        <authorList>
            <person name="Pei H."/>
            <person name="Jiang L."/>
        </authorList>
    </citation>
    <scope>NUCLEOTIDE SEQUENCE [LARGE SCALE GENOMIC DNA]</scope>
    <source>
        <strain evidence="2 3">FACHB-351</strain>
    </source>
</reference>
<name>A0ABT3L0U1_9CYAN</name>
<feature type="compositionally biased region" description="Low complexity" evidence="1">
    <location>
        <begin position="330"/>
        <end position="340"/>
    </location>
</feature>
<evidence type="ECO:0000313" key="2">
    <source>
        <dbReference type="EMBL" id="MCW6035100.1"/>
    </source>
</evidence>
<sequence length="412" mass="43307">MSEDVSYNNRPRQPFPETAPLQPWSIEQDADALMDDLFDDVDRLLDGGAKLPTKTVKSDYVALESVVVPSLTLPAANSPQSSLAENPTTNSQTTQLQSTQSRSSQGSGKTRHKGAKADPTATGKGGKWATTFKNISWLEHADKIVFGVACVSFVGVVAWLVNEGKLEWPPAFLQGVRSRSQYVWVPISGEDAQFVRYMQRSLEVIETKARSAPPEGSTSPVASGLPAIPGQSPQVVERVYIPIYPPNPSVSSLLPPSPAASPAPQASPSPSPSPQAAPSPPAPPAPSPRAAQSPAPSPSPVAAAPETPAARAGVSRSELPNVPEPEDVASPDAPQASPSPTQTALGNTHKLVGILESGDRTAALFRIGSSTQRITIGETIGESGWTLVDANGQNAIIRRDGEVRSIFVGQSF</sequence>
<evidence type="ECO:0008006" key="4">
    <source>
        <dbReference type="Google" id="ProtNLM"/>
    </source>
</evidence>
<organism evidence="2 3">
    <name type="scientific">Spirulina subsalsa FACHB-351</name>
    <dbReference type="NCBI Taxonomy" id="234711"/>
    <lineage>
        <taxon>Bacteria</taxon>
        <taxon>Bacillati</taxon>
        <taxon>Cyanobacteriota</taxon>
        <taxon>Cyanophyceae</taxon>
        <taxon>Spirulinales</taxon>
        <taxon>Spirulinaceae</taxon>
        <taxon>Spirulina</taxon>
    </lineage>
</organism>
<feature type="compositionally biased region" description="Polar residues" evidence="1">
    <location>
        <begin position="1"/>
        <end position="11"/>
    </location>
</feature>